<keyword evidence="10 14" id="KW-1133">Transmembrane helix</keyword>
<dbReference type="GO" id="GO:0046872">
    <property type="term" value="F:metal ion binding"/>
    <property type="evidence" value="ECO:0007669"/>
    <property type="project" value="UniProtKB-UniRule"/>
</dbReference>
<feature type="binding site" evidence="16">
    <location>
        <position position="161"/>
    </location>
    <ligand>
        <name>Zn(2+)</name>
        <dbReference type="ChEBI" id="CHEBI:29105"/>
        <note>catalytic</note>
    </ligand>
</feature>
<feature type="domain" description="CBS" evidence="18">
    <location>
        <begin position="303"/>
        <end position="360"/>
    </location>
</feature>
<dbReference type="PIRSF" id="PIRSF006404">
    <property type="entry name" value="UCP006404_Pept_M50_CBS"/>
    <property type="match status" value="1"/>
</dbReference>
<evidence type="ECO:0000256" key="11">
    <source>
        <dbReference type="ARBA" id="ARBA00023049"/>
    </source>
</evidence>
<keyword evidence="6 14" id="KW-0479">Metal-binding</keyword>
<dbReference type="RefSeq" id="WP_132695896.1">
    <property type="nucleotide sequence ID" value="NZ_SLVM01000018.1"/>
</dbReference>
<evidence type="ECO:0000313" key="20">
    <source>
        <dbReference type="Proteomes" id="UP000295277"/>
    </source>
</evidence>
<evidence type="ECO:0000256" key="1">
    <source>
        <dbReference type="ARBA" id="ARBA00004651"/>
    </source>
</evidence>
<dbReference type="Gene3D" id="3.10.580.10">
    <property type="entry name" value="CBS-domain"/>
    <property type="match status" value="1"/>
</dbReference>
<dbReference type="SUPFAM" id="SSF54631">
    <property type="entry name" value="CBS-domain pair"/>
    <property type="match status" value="1"/>
</dbReference>
<keyword evidence="20" id="KW-1185">Reference proteome</keyword>
<keyword evidence="3" id="KW-1003">Cell membrane</keyword>
<keyword evidence="8 14" id="KW-0378">Hydrolase</keyword>
<dbReference type="InterPro" id="IPR008915">
    <property type="entry name" value="Peptidase_M50"/>
</dbReference>
<dbReference type="Pfam" id="PF02163">
    <property type="entry name" value="Peptidase_M50"/>
    <property type="match status" value="2"/>
</dbReference>
<evidence type="ECO:0000256" key="14">
    <source>
        <dbReference type="PIRNR" id="PIRNR006404"/>
    </source>
</evidence>
<dbReference type="Proteomes" id="UP000295277">
    <property type="component" value="Unassembled WGS sequence"/>
</dbReference>
<keyword evidence="7" id="KW-0677">Repeat</keyword>
<keyword evidence="5 14" id="KW-0812">Transmembrane</keyword>
<evidence type="ECO:0000256" key="8">
    <source>
        <dbReference type="ARBA" id="ARBA00022801"/>
    </source>
</evidence>
<evidence type="ECO:0000256" key="6">
    <source>
        <dbReference type="ARBA" id="ARBA00022723"/>
    </source>
</evidence>
<keyword evidence="11 14" id="KW-0482">Metalloprotease</keyword>
<feature type="domain" description="CBS" evidence="18">
    <location>
        <begin position="239"/>
        <end position="299"/>
    </location>
</feature>
<feature type="binding site" evidence="16">
    <location>
        <position position="58"/>
    </location>
    <ligand>
        <name>Zn(2+)</name>
        <dbReference type="ChEBI" id="CHEBI:29105"/>
        <note>catalytic</note>
    </ligand>
</feature>
<feature type="transmembrane region" description="Helical" evidence="14">
    <location>
        <begin position="40"/>
        <end position="58"/>
    </location>
</feature>
<keyword evidence="13 14" id="KW-0472">Membrane</keyword>
<dbReference type="OrthoDB" id="9781963at2"/>
<comment type="subcellular location">
    <subcellularLocation>
        <location evidence="1">Cell membrane</location>
        <topology evidence="1">Multi-pass membrane protein</topology>
    </subcellularLocation>
</comment>
<keyword evidence="12 17" id="KW-0129">CBS domain</keyword>
<dbReference type="PANTHER" id="PTHR39188:SF3">
    <property type="entry name" value="STAGE IV SPORULATION PROTEIN FB"/>
    <property type="match status" value="1"/>
</dbReference>
<feature type="binding site" evidence="16">
    <location>
        <position position="62"/>
    </location>
    <ligand>
        <name>Zn(2+)</name>
        <dbReference type="ChEBI" id="CHEBI:29105"/>
        <note>catalytic</note>
    </ligand>
</feature>
<accession>A0A4R1YRL8</accession>
<evidence type="ECO:0000256" key="10">
    <source>
        <dbReference type="ARBA" id="ARBA00022989"/>
    </source>
</evidence>
<feature type="transmembrane region" description="Helical" evidence="14">
    <location>
        <begin position="138"/>
        <end position="158"/>
    </location>
</feature>
<dbReference type="GO" id="GO:0008237">
    <property type="term" value="F:metallopeptidase activity"/>
    <property type="evidence" value="ECO:0007669"/>
    <property type="project" value="UniProtKB-UniRule"/>
</dbReference>
<gene>
    <name evidence="19" type="ORF">EV216_11865</name>
</gene>
<comment type="similarity">
    <text evidence="2 14">Belongs to the peptidase M50B family.</text>
</comment>
<evidence type="ECO:0000256" key="4">
    <source>
        <dbReference type="ARBA" id="ARBA00022670"/>
    </source>
</evidence>
<keyword evidence="4 14" id="KW-0645">Protease</keyword>
<reference evidence="19 20" key="1">
    <citation type="submission" date="2019-03" db="EMBL/GenBank/DDBJ databases">
        <title>Genomic Encyclopedia of Type Strains, Phase IV (KMG-IV): sequencing the most valuable type-strain genomes for metagenomic binning, comparative biology and taxonomic classification.</title>
        <authorList>
            <person name="Goeker M."/>
        </authorList>
    </citation>
    <scope>NUCLEOTIDE SEQUENCE [LARGE SCALE GENOMIC DNA]</scope>
    <source>
        <strain evidence="19 20">DSM 21153</strain>
    </source>
</reference>
<dbReference type="InterPro" id="IPR000644">
    <property type="entry name" value="CBS_dom"/>
</dbReference>
<dbReference type="GO" id="GO:0006508">
    <property type="term" value="P:proteolysis"/>
    <property type="evidence" value="ECO:0007669"/>
    <property type="project" value="UniProtKB-KW"/>
</dbReference>
<evidence type="ECO:0000256" key="12">
    <source>
        <dbReference type="ARBA" id="ARBA00023122"/>
    </source>
</evidence>
<protein>
    <recommendedName>
        <fullName evidence="14">Zinc metalloprotease</fullName>
    </recommendedName>
</protein>
<dbReference type="PANTHER" id="PTHR39188">
    <property type="entry name" value="MEMBRANE-ASSOCIATED ZINC METALLOPROTEASE M50B"/>
    <property type="match status" value="1"/>
</dbReference>
<evidence type="ECO:0000256" key="16">
    <source>
        <dbReference type="PIRSR" id="PIRSR006404-2"/>
    </source>
</evidence>
<dbReference type="GO" id="GO:0005886">
    <property type="term" value="C:plasma membrane"/>
    <property type="evidence" value="ECO:0007669"/>
    <property type="project" value="UniProtKB-SubCell"/>
</dbReference>
<keyword evidence="9 14" id="KW-0862">Zinc</keyword>
<dbReference type="Pfam" id="PF00571">
    <property type="entry name" value="CBS"/>
    <property type="match status" value="2"/>
</dbReference>
<dbReference type="InterPro" id="IPR016483">
    <property type="entry name" value="UCP006404_Pept_M50_CBS"/>
</dbReference>
<evidence type="ECO:0000256" key="3">
    <source>
        <dbReference type="ARBA" id="ARBA00022475"/>
    </source>
</evidence>
<sequence>MTWSFPIGHLFGSELRVHATFFLLLAWIGAASWITGGPVAAAINVVFVLALFACVVAHEFGHALMARRFGIATPDITLLPIGGLARLDRMPEKPGQEIAVALAGPAVNVVIWAVLVTLGAQAELTSLAQLGEGGATAFWGNLAAINLFLVLFNMIPAFPMDGGRVFRAALSYGMGRVAATRLAARSGQALAFVFGFLGLTWGNPLLVLIAIFIFVAAGAESADVSLRDTARHLRARDAMIIHFETLRPSDTLQVASNAVIRTTQHEFPVVDAGGGLRGFLTRNALFAALAAEGSRMRPVAEAMTEGIPSVPLAAPLDAALDALQDSGAPAVAVSEPSGRMVGYITRENIGELMVISGRERRM</sequence>
<organism evidence="19 20">
    <name type="scientific">Rhodovulum steppense</name>
    <dbReference type="NCBI Taxonomy" id="540251"/>
    <lineage>
        <taxon>Bacteria</taxon>
        <taxon>Pseudomonadati</taxon>
        <taxon>Pseudomonadota</taxon>
        <taxon>Alphaproteobacteria</taxon>
        <taxon>Rhodobacterales</taxon>
        <taxon>Paracoccaceae</taxon>
        <taxon>Rhodovulum</taxon>
    </lineage>
</organism>
<evidence type="ECO:0000313" key="19">
    <source>
        <dbReference type="EMBL" id="TCM81522.1"/>
    </source>
</evidence>
<feature type="transmembrane region" description="Helical" evidence="14">
    <location>
        <begin position="15"/>
        <end position="34"/>
    </location>
</feature>
<feature type="active site" evidence="15">
    <location>
        <position position="59"/>
    </location>
</feature>
<comment type="cofactor">
    <cofactor evidence="14 16">
        <name>Zn(2+)</name>
        <dbReference type="ChEBI" id="CHEBI:29105"/>
    </cofactor>
    <text evidence="14 16">Binds 1 zinc ion per subunit.</text>
</comment>
<evidence type="ECO:0000256" key="13">
    <source>
        <dbReference type="ARBA" id="ARBA00023136"/>
    </source>
</evidence>
<dbReference type="PROSITE" id="PS51371">
    <property type="entry name" value="CBS"/>
    <property type="match status" value="2"/>
</dbReference>
<dbReference type="InterPro" id="IPR046342">
    <property type="entry name" value="CBS_dom_sf"/>
</dbReference>
<evidence type="ECO:0000256" key="7">
    <source>
        <dbReference type="ARBA" id="ARBA00022737"/>
    </source>
</evidence>
<evidence type="ECO:0000256" key="2">
    <source>
        <dbReference type="ARBA" id="ARBA00007931"/>
    </source>
</evidence>
<comment type="caution">
    <text evidence="14">Lacks conserved residue(s) required for the propagation of feature annotation.</text>
</comment>
<dbReference type="CDD" id="cd06164">
    <property type="entry name" value="S2P-M50_SpoIVFB_CBS"/>
    <property type="match status" value="1"/>
</dbReference>
<evidence type="ECO:0000256" key="17">
    <source>
        <dbReference type="PROSITE-ProRule" id="PRU00703"/>
    </source>
</evidence>
<proteinExistence type="inferred from homology"/>
<dbReference type="EMBL" id="SLVM01000018">
    <property type="protein sequence ID" value="TCM81522.1"/>
    <property type="molecule type" value="Genomic_DNA"/>
</dbReference>
<evidence type="ECO:0000256" key="15">
    <source>
        <dbReference type="PIRSR" id="PIRSR006404-1"/>
    </source>
</evidence>
<name>A0A4R1YRL8_9RHOB</name>
<comment type="caution">
    <text evidence="19">The sequence shown here is derived from an EMBL/GenBank/DDBJ whole genome shotgun (WGS) entry which is preliminary data.</text>
</comment>
<feature type="transmembrane region" description="Helical" evidence="14">
    <location>
        <begin position="98"/>
        <end position="118"/>
    </location>
</feature>
<dbReference type="AlphaFoldDB" id="A0A4R1YRL8"/>
<evidence type="ECO:0000259" key="18">
    <source>
        <dbReference type="PROSITE" id="PS51371"/>
    </source>
</evidence>
<evidence type="ECO:0000256" key="9">
    <source>
        <dbReference type="ARBA" id="ARBA00022833"/>
    </source>
</evidence>
<evidence type="ECO:0000256" key="5">
    <source>
        <dbReference type="ARBA" id="ARBA00022692"/>
    </source>
</evidence>